<proteinExistence type="predicted"/>
<feature type="transmembrane region" description="Helical" evidence="1">
    <location>
        <begin position="43"/>
        <end position="65"/>
    </location>
</feature>
<protein>
    <submittedName>
        <fullName evidence="2">Uncharacterized protein</fullName>
    </submittedName>
</protein>
<gene>
    <name evidence="2" type="ORF">RhiirA4_463301</name>
</gene>
<dbReference type="Proteomes" id="UP000234323">
    <property type="component" value="Unassembled WGS sequence"/>
</dbReference>
<evidence type="ECO:0000313" key="2">
    <source>
        <dbReference type="EMBL" id="PKY47901.1"/>
    </source>
</evidence>
<accession>A0A2I1GMN3</accession>
<dbReference type="VEuPathDB" id="FungiDB:FUN_015770"/>
<keyword evidence="3" id="KW-1185">Reference proteome</keyword>
<dbReference type="VEuPathDB" id="FungiDB:RhiirFUN_013758"/>
<keyword evidence="1" id="KW-1133">Transmembrane helix</keyword>
<evidence type="ECO:0000313" key="3">
    <source>
        <dbReference type="Proteomes" id="UP000234323"/>
    </source>
</evidence>
<organism evidence="2 3">
    <name type="scientific">Rhizophagus irregularis</name>
    <dbReference type="NCBI Taxonomy" id="588596"/>
    <lineage>
        <taxon>Eukaryota</taxon>
        <taxon>Fungi</taxon>
        <taxon>Fungi incertae sedis</taxon>
        <taxon>Mucoromycota</taxon>
        <taxon>Glomeromycotina</taxon>
        <taxon>Glomeromycetes</taxon>
        <taxon>Glomerales</taxon>
        <taxon>Glomeraceae</taxon>
        <taxon>Rhizophagus</taxon>
    </lineage>
</organism>
<keyword evidence="1" id="KW-0812">Transmembrane</keyword>
<name>A0A2I1GMN3_9GLOM</name>
<sequence length="68" mass="7343">MALWELNGPEGSKSFKTTDSIAVRANEPIDFIVGVENQIEYPVIAGSIGFVLGIIISAYSILYLLPIS</sequence>
<keyword evidence="1" id="KW-0472">Membrane</keyword>
<reference evidence="2 3" key="1">
    <citation type="submission" date="2015-10" db="EMBL/GenBank/DDBJ databases">
        <title>Genome analyses suggest a sexual origin of heterokaryosis in a supposedly ancient asexual fungus.</title>
        <authorList>
            <person name="Ropars J."/>
            <person name="Sedzielewska K."/>
            <person name="Noel J."/>
            <person name="Charron P."/>
            <person name="Farinelli L."/>
            <person name="Marton T."/>
            <person name="Kruger M."/>
            <person name="Pelin A."/>
            <person name="Brachmann A."/>
            <person name="Corradi N."/>
        </authorList>
    </citation>
    <scope>NUCLEOTIDE SEQUENCE [LARGE SCALE GENOMIC DNA]</scope>
    <source>
        <strain evidence="2 3">A4</strain>
    </source>
</reference>
<dbReference type="AlphaFoldDB" id="A0A2I1GMN3"/>
<evidence type="ECO:0000256" key="1">
    <source>
        <dbReference type="SAM" id="Phobius"/>
    </source>
</evidence>
<dbReference type="EMBL" id="LLXI01000587">
    <property type="protein sequence ID" value="PKY47901.1"/>
    <property type="molecule type" value="Genomic_DNA"/>
</dbReference>
<comment type="caution">
    <text evidence="2">The sequence shown here is derived from an EMBL/GenBank/DDBJ whole genome shotgun (WGS) entry which is preliminary data.</text>
</comment>